<keyword evidence="1" id="KW-0812">Transmembrane</keyword>
<protein>
    <submittedName>
        <fullName evidence="2">Uncharacterized protein</fullName>
    </submittedName>
</protein>
<dbReference type="SUPFAM" id="SSF52266">
    <property type="entry name" value="SGNH hydrolase"/>
    <property type="match status" value="1"/>
</dbReference>
<dbReference type="Proteomes" id="UP000502065">
    <property type="component" value="Chromosome"/>
</dbReference>
<organism evidence="2 3">
    <name type="scientific">Arcobacter aquimarinus</name>
    <dbReference type="NCBI Taxonomy" id="1315211"/>
    <lineage>
        <taxon>Bacteria</taxon>
        <taxon>Pseudomonadati</taxon>
        <taxon>Campylobacterota</taxon>
        <taxon>Epsilonproteobacteria</taxon>
        <taxon>Campylobacterales</taxon>
        <taxon>Arcobacteraceae</taxon>
        <taxon>Arcobacter</taxon>
    </lineage>
</organism>
<dbReference type="EMBL" id="CP030944">
    <property type="protein sequence ID" value="QKE25779.1"/>
    <property type="molecule type" value="Genomic_DNA"/>
</dbReference>
<evidence type="ECO:0000313" key="2">
    <source>
        <dbReference type="EMBL" id="QKE25779.1"/>
    </source>
</evidence>
<keyword evidence="3" id="KW-1185">Reference proteome</keyword>
<gene>
    <name evidence="2" type="ORF">AAQM_1022</name>
</gene>
<evidence type="ECO:0000256" key="1">
    <source>
        <dbReference type="SAM" id="Phobius"/>
    </source>
</evidence>
<dbReference type="KEGG" id="aaqi:AAQM_1022"/>
<reference evidence="2 3" key="1">
    <citation type="submission" date="2018-07" db="EMBL/GenBank/DDBJ databases">
        <title>Identification of phenol metabolism pathways in Arcobacter.</title>
        <authorList>
            <person name="Miller W.G."/>
            <person name="Yee E."/>
            <person name="Bono J.L."/>
        </authorList>
    </citation>
    <scope>NUCLEOTIDE SEQUENCE [LARGE SCALE GENOMIC DNA]</scope>
    <source>
        <strain evidence="2 3">W63</strain>
    </source>
</reference>
<dbReference type="AlphaFoldDB" id="A0AAE7E149"/>
<keyword evidence="1" id="KW-0472">Membrane</keyword>
<accession>A0AAE7E149</accession>
<keyword evidence="1" id="KW-1133">Transmembrane helix</keyword>
<name>A0AAE7E149_9BACT</name>
<evidence type="ECO:0000313" key="3">
    <source>
        <dbReference type="Proteomes" id="UP000502065"/>
    </source>
</evidence>
<feature type="transmembrane region" description="Helical" evidence="1">
    <location>
        <begin position="7"/>
        <end position="30"/>
    </location>
</feature>
<sequence>MKKKYKIYLLLSIIFTLILFALGIGIRYIIDPVGLNNKFNLGLYKDIALAYRTQKFVELNEIKPNTLMIGGSRVHYLRPNDLKKYTNDKVYNLGLSYSTLEEQYYFLKYSLENFEIKNVIIGINLYTFSEILEDNSSDFDKDIFTNKFNFYQQIKHYLEVPLYKYLKFAFTNNFTEPFYKDGAITAYHQNIVLTGKSWEQRKNNSYNGYIEKYRDYLQWGETNLEYLKKMVELCKEYKVNLKVFTTAIHTSQLNILKDLDKMDIYYKWKEEIAKITPYWDFMYDNSITRNDDNFVDTSHIKQEFGILYFAKLFDDSSVEVPKDFGIYVEKK</sequence>
<dbReference type="RefSeq" id="WP_228254526.1">
    <property type="nucleotide sequence ID" value="NZ_CBCSAE010000002.1"/>
</dbReference>
<proteinExistence type="predicted"/>